<dbReference type="GO" id="GO:0006112">
    <property type="term" value="P:energy reserve metabolic process"/>
    <property type="evidence" value="ECO:0007669"/>
    <property type="project" value="InterPro"/>
</dbReference>
<sequence>MPKNNKKNKGPKINTITTKDGEEIKVFEDLNDFEIYLKNEKDDDSEFDNLHCQLKYYPPFVLNETPDKDPEKIKDTLNCHSKKFVRHLHQHVEKHLLKDIKEHCLDQPNLKFKDKSKDVKFDKITWFYRDQTEIKNKKFDINIEVSCNNNGALVDVDYKTIPIQNDII</sequence>
<evidence type="ECO:0000256" key="1">
    <source>
        <dbReference type="ARBA" id="ARBA00003033"/>
    </source>
</evidence>
<evidence type="ECO:0008006" key="5">
    <source>
        <dbReference type="Google" id="ProtNLM"/>
    </source>
</evidence>
<comment type="similarity">
    <text evidence="2">Belongs to the RGI1 family.</text>
</comment>
<gene>
    <name evidence="3" type="ORF">RI543_001047</name>
</gene>
<name>A0AAN7ZT29_9SACH</name>
<dbReference type="AlphaFoldDB" id="A0AAN7ZT29"/>
<dbReference type="Gene3D" id="3.40.1000.40">
    <property type="entry name" value="Respiratory growth induced protein 1"/>
    <property type="match status" value="1"/>
</dbReference>
<accession>A0AAN7ZT29</accession>
<proteinExistence type="inferred from homology"/>
<evidence type="ECO:0000313" key="4">
    <source>
        <dbReference type="Proteomes" id="UP001306508"/>
    </source>
</evidence>
<evidence type="ECO:0000313" key="3">
    <source>
        <dbReference type="EMBL" id="KAK5781499.1"/>
    </source>
</evidence>
<dbReference type="InterPro" id="IPR022554">
    <property type="entry name" value="RGI1"/>
</dbReference>
<organism evidence="3 4">
    <name type="scientific">Arxiozyma heterogenica</name>
    <dbReference type="NCBI Taxonomy" id="278026"/>
    <lineage>
        <taxon>Eukaryota</taxon>
        <taxon>Fungi</taxon>
        <taxon>Dikarya</taxon>
        <taxon>Ascomycota</taxon>
        <taxon>Saccharomycotina</taxon>
        <taxon>Saccharomycetes</taxon>
        <taxon>Saccharomycetales</taxon>
        <taxon>Saccharomycetaceae</taxon>
        <taxon>Arxiozyma</taxon>
    </lineage>
</organism>
<dbReference type="Pfam" id="PF10843">
    <property type="entry name" value="RGI1"/>
    <property type="match status" value="1"/>
</dbReference>
<dbReference type="EMBL" id="JAWIZZ010000035">
    <property type="protein sequence ID" value="KAK5781499.1"/>
    <property type="molecule type" value="Genomic_DNA"/>
</dbReference>
<comment type="function">
    <text evidence="1">Involved in the control of energetic metabolism and significantly contribute to cell fitness, especially under respiratory growth conditions.</text>
</comment>
<keyword evidence="4" id="KW-1185">Reference proteome</keyword>
<protein>
    <recommendedName>
        <fullName evidence="5">Respiratory growth induced protein 1</fullName>
    </recommendedName>
</protein>
<comment type="caution">
    <text evidence="3">The sequence shown here is derived from an EMBL/GenBank/DDBJ whole genome shotgun (WGS) entry which is preliminary data.</text>
</comment>
<dbReference type="Proteomes" id="UP001306508">
    <property type="component" value="Unassembled WGS sequence"/>
</dbReference>
<dbReference type="InterPro" id="IPR038235">
    <property type="entry name" value="RGI1_sf"/>
</dbReference>
<evidence type="ECO:0000256" key="2">
    <source>
        <dbReference type="ARBA" id="ARBA00009268"/>
    </source>
</evidence>
<reference evidence="4" key="1">
    <citation type="submission" date="2023-07" db="EMBL/GenBank/DDBJ databases">
        <title>A draft genome of Kazachstania heterogenica Y-27499.</title>
        <authorList>
            <person name="Donic C."/>
            <person name="Kralova J.S."/>
            <person name="Fidel L."/>
            <person name="Ben-Dor S."/>
            <person name="Jung S."/>
        </authorList>
    </citation>
    <scope>NUCLEOTIDE SEQUENCE [LARGE SCALE GENOMIC DNA]</scope>
    <source>
        <strain evidence="4">Y27499</strain>
    </source>
</reference>